<dbReference type="GO" id="GO:0016853">
    <property type="term" value="F:isomerase activity"/>
    <property type="evidence" value="ECO:0007669"/>
    <property type="project" value="UniProtKB-KW"/>
</dbReference>
<evidence type="ECO:0000313" key="3">
    <source>
        <dbReference type="EMBL" id="MCH4293098.1"/>
    </source>
</evidence>
<keyword evidence="4" id="KW-1185">Reference proteome</keyword>
<sequence length="149" mass="17354">MKNYGFFSILLSILFMNSYSVIADESDTDKLRQLCVDYYTAALNNDLDEVIKFYRMDKAKYPEKQWESGKKSIQKQLDKLTAKVVKYGRPELKVGDVDHNTRDKSGEKRGLINTHTVNIDLDFSQINRNSFCNFGYREASKEWVIYNAP</sequence>
<feature type="chain" id="PRO_5042505638" evidence="1">
    <location>
        <begin position="24"/>
        <end position="149"/>
    </location>
</feature>
<feature type="signal peptide" evidence="1">
    <location>
        <begin position="1"/>
        <end position="23"/>
    </location>
</feature>
<dbReference type="Pfam" id="PF02136">
    <property type="entry name" value="NTF2"/>
    <property type="match status" value="1"/>
</dbReference>
<keyword evidence="1" id="KW-0732">Signal</keyword>
<feature type="domain" description="Nuclear transport factor 2" evidence="2">
    <location>
        <begin position="36"/>
        <end position="105"/>
    </location>
</feature>
<evidence type="ECO:0000313" key="4">
    <source>
        <dbReference type="Proteomes" id="UP001297581"/>
    </source>
</evidence>
<dbReference type="InterPro" id="IPR002075">
    <property type="entry name" value="NTF2_dom"/>
</dbReference>
<reference evidence="3 4" key="1">
    <citation type="submission" date="2022-02" db="EMBL/GenBank/DDBJ databases">
        <title>The genome sequence of Shewanella sp. 3B26.</title>
        <authorList>
            <person name="Du J."/>
        </authorList>
    </citation>
    <scope>NUCLEOTIDE SEQUENCE [LARGE SCALE GENOMIC DNA]</scope>
    <source>
        <strain evidence="3 4">3B26</strain>
    </source>
</reference>
<dbReference type="EMBL" id="JAKUDL010000001">
    <property type="protein sequence ID" value="MCH4293098.1"/>
    <property type="molecule type" value="Genomic_DNA"/>
</dbReference>
<dbReference type="RefSeq" id="WP_240589714.1">
    <property type="nucleotide sequence ID" value="NZ_JAKUDL010000001.1"/>
</dbReference>
<gene>
    <name evidence="3" type="ORF">MJ923_02105</name>
</gene>
<organism evidence="3 4">
    <name type="scientific">Shewanella zhuhaiensis</name>
    <dbReference type="NCBI Taxonomy" id="2919576"/>
    <lineage>
        <taxon>Bacteria</taxon>
        <taxon>Pseudomonadati</taxon>
        <taxon>Pseudomonadota</taxon>
        <taxon>Gammaproteobacteria</taxon>
        <taxon>Alteromonadales</taxon>
        <taxon>Shewanellaceae</taxon>
        <taxon>Shewanella</taxon>
    </lineage>
</organism>
<protein>
    <submittedName>
        <fullName evidence="3">Ketosteroid isomerase family protein</fullName>
    </submittedName>
</protein>
<evidence type="ECO:0000256" key="1">
    <source>
        <dbReference type="SAM" id="SignalP"/>
    </source>
</evidence>
<keyword evidence="3" id="KW-0413">Isomerase</keyword>
<name>A0AAJ1BEC3_9GAMM</name>
<evidence type="ECO:0000259" key="2">
    <source>
        <dbReference type="Pfam" id="PF02136"/>
    </source>
</evidence>
<proteinExistence type="predicted"/>
<dbReference type="AlphaFoldDB" id="A0AAJ1BEC3"/>
<comment type="caution">
    <text evidence="3">The sequence shown here is derived from an EMBL/GenBank/DDBJ whole genome shotgun (WGS) entry which is preliminary data.</text>
</comment>
<dbReference type="Proteomes" id="UP001297581">
    <property type="component" value="Unassembled WGS sequence"/>
</dbReference>
<accession>A0AAJ1BEC3</accession>